<dbReference type="InterPro" id="IPR000706">
    <property type="entry name" value="AGPR_type-1"/>
</dbReference>
<evidence type="ECO:0000256" key="6">
    <source>
        <dbReference type="ARBA" id="ARBA00050557"/>
    </source>
</evidence>
<dbReference type="NCBIfam" id="TIGR01850">
    <property type="entry name" value="argC"/>
    <property type="match status" value="1"/>
</dbReference>
<comment type="subcellular location">
    <subcellularLocation>
        <location evidence="7">Cytoplasm</location>
    </subcellularLocation>
</comment>
<feature type="domain" description="Semialdehyde dehydrogenase NAD-binding" evidence="9">
    <location>
        <begin position="5"/>
        <end position="140"/>
    </location>
</feature>
<accession>G8DPL7</accession>
<gene>
    <name evidence="7" type="primary">argC</name>
    <name evidence="10" type="ORF">LP001_012</name>
</gene>
<keyword evidence="2 7" id="KW-0055">Arginine biosynthesis</keyword>
<evidence type="ECO:0000256" key="2">
    <source>
        <dbReference type="ARBA" id="ARBA00022571"/>
    </source>
</evidence>
<feature type="active site" evidence="7 8">
    <location>
        <position position="148"/>
    </location>
</feature>
<dbReference type="GO" id="GO:0006526">
    <property type="term" value="P:L-arginine biosynthetic process"/>
    <property type="evidence" value="ECO:0007669"/>
    <property type="project" value="UniProtKB-UniRule"/>
</dbReference>
<dbReference type="EC" id="1.2.1.38" evidence="7"/>
<evidence type="ECO:0000259" key="9">
    <source>
        <dbReference type="SMART" id="SM00859"/>
    </source>
</evidence>
<evidence type="ECO:0000256" key="7">
    <source>
        <dbReference type="HAMAP-Rule" id="MF_00150"/>
    </source>
</evidence>
<dbReference type="GO" id="GO:0070401">
    <property type="term" value="F:NADP+ binding"/>
    <property type="evidence" value="ECO:0007669"/>
    <property type="project" value="InterPro"/>
</dbReference>
<comment type="pathway">
    <text evidence="1 7">Amino-acid biosynthesis; L-arginine biosynthesis; N(2)-acetyl-L-ornithine from L-glutamate: step 3/4.</text>
</comment>
<comment type="catalytic activity">
    <reaction evidence="6 7">
        <text>N-acetyl-L-glutamate 5-semialdehyde + phosphate + NADP(+) = N-acetyl-L-glutamyl 5-phosphate + NADPH + H(+)</text>
        <dbReference type="Rhea" id="RHEA:21588"/>
        <dbReference type="ChEBI" id="CHEBI:15378"/>
        <dbReference type="ChEBI" id="CHEBI:29123"/>
        <dbReference type="ChEBI" id="CHEBI:43474"/>
        <dbReference type="ChEBI" id="CHEBI:57783"/>
        <dbReference type="ChEBI" id="CHEBI:57936"/>
        <dbReference type="ChEBI" id="CHEBI:58349"/>
        <dbReference type="EC" id="1.2.1.38"/>
    </reaction>
</comment>
<dbReference type="SMART" id="SM00859">
    <property type="entry name" value="Semialdhyde_dh"/>
    <property type="match status" value="1"/>
</dbReference>
<name>G8DPL7_9BACT</name>
<dbReference type="AlphaFoldDB" id="G8DPL7"/>
<dbReference type="Pfam" id="PF01118">
    <property type="entry name" value="Semialdhyde_dh"/>
    <property type="match status" value="1"/>
</dbReference>
<keyword evidence="3 7" id="KW-0028">Amino-acid biosynthesis</keyword>
<dbReference type="Pfam" id="PF22698">
    <property type="entry name" value="Semialdhyde_dhC_1"/>
    <property type="match status" value="1"/>
</dbReference>
<dbReference type="SUPFAM" id="SSF55347">
    <property type="entry name" value="Glyceraldehyde-3-phosphate dehydrogenase-like, C-terminal domain"/>
    <property type="match status" value="1"/>
</dbReference>
<dbReference type="UniPathway" id="UPA00068">
    <property type="reaction ID" value="UER00108"/>
</dbReference>
<dbReference type="PANTHER" id="PTHR32338">
    <property type="entry name" value="N-ACETYL-GAMMA-GLUTAMYL-PHOSPHATE REDUCTASE, CHLOROPLASTIC-RELATED-RELATED"/>
    <property type="match status" value="1"/>
</dbReference>
<dbReference type="FunFam" id="3.30.360.10:FF:000014">
    <property type="entry name" value="N-acetyl-gamma-glutamyl-phosphate reductase"/>
    <property type="match status" value="1"/>
</dbReference>
<proteinExistence type="inferred from homology"/>
<dbReference type="Gene3D" id="3.30.360.10">
    <property type="entry name" value="Dihydrodipicolinate Reductase, domain 2"/>
    <property type="match status" value="1"/>
</dbReference>
<dbReference type="InterPro" id="IPR023013">
    <property type="entry name" value="AGPR_AS"/>
</dbReference>
<dbReference type="SUPFAM" id="SSF51735">
    <property type="entry name" value="NAD(P)-binding Rossmann-fold domains"/>
    <property type="match status" value="1"/>
</dbReference>
<dbReference type="GO" id="GO:0003942">
    <property type="term" value="F:N-acetyl-gamma-glutamyl-phosphate reductase activity"/>
    <property type="evidence" value="ECO:0007669"/>
    <property type="project" value="UniProtKB-UniRule"/>
</dbReference>
<evidence type="ECO:0000313" key="10">
    <source>
        <dbReference type="EMBL" id="AER58195.1"/>
    </source>
</evidence>
<keyword evidence="5 7" id="KW-0560">Oxidoreductase</keyword>
<organism evidence="10">
    <name type="scientific">uncultured Acidobacteriota bacterium</name>
    <dbReference type="NCBI Taxonomy" id="171953"/>
    <lineage>
        <taxon>Bacteria</taxon>
        <taxon>Pseudomonadati</taxon>
        <taxon>Acidobacteriota</taxon>
        <taxon>environmental samples</taxon>
    </lineage>
</organism>
<reference evidence="10" key="1">
    <citation type="journal article" date="2012" name="FEMS Microbiol. Ecol.">
        <title>Characterization of a new Acidobacteria-derived moderately thermostable lipase from a Brazilian Atlantic Forest soil metagenome.</title>
        <authorList>
            <person name="Faoro H."/>
            <person name="Glogauer A."/>
            <person name="Couto G.H."/>
            <person name="de Souza E.M."/>
            <person name="Rigo L.U."/>
            <person name="Cruz L.M."/>
            <person name="Monteiro R.A."/>
            <person name="de Oliveira Pedrosa F."/>
        </authorList>
    </citation>
    <scope>NUCLEOTIDE SEQUENCE</scope>
</reference>
<sequence length="336" mass="36716">MNNYKVGVVGFRGYSGAELVGLLTRHPQVEPILLEHRQDSDPQPQPIGARQPVSVQCSPEAVKNEHLAVVFLATPADVSMELAPQMLDAGAKVIDLSGAFRLRDSGTYSRWYKEKHSAPELLSEAVYGLPEFCRERIAQAHLIANPGCYPTAANLAIQPLIASGVIDRGAGVVCDAKSGVSGAGRKPRLKTSFGEVIDNFSAYSVFDHRHVPEILMESAIEEAELSFTAQLIPIHRGILETIYFRSRSLSSAEALLDLYKRRYQDEPFVRLYPLGTLPDIRGVDRTNFCDIGVRFDPATGRAVVVSAIDNLVKGAAGQAMQNMNLVLNFPETEGLL</sequence>
<protein>
    <recommendedName>
        <fullName evidence="7">N-acetyl-gamma-glutamyl-phosphate reductase</fullName>
        <shortName evidence="7">AGPR</shortName>
        <ecNumber evidence="7">1.2.1.38</ecNumber>
    </recommendedName>
    <alternativeName>
        <fullName evidence="7">N-acetyl-glutamate semialdehyde dehydrogenase</fullName>
        <shortName evidence="7">NAGSA dehydrogenase</shortName>
    </alternativeName>
</protein>
<dbReference type="GO" id="GO:0051287">
    <property type="term" value="F:NAD binding"/>
    <property type="evidence" value="ECO:0007669"/>
    <property type="project" value="InterPro"/>
</dbReference>
<dbReference type="CDD" id="cd17895">
    <property type="entry name" value="AGPR_1_N"/>
    <property type="match status" value="1"/>
</dbReference>
<evidence type="ECO:0000256" key="3">
    <source>
        <dbReference type="ARBA" id="ARBA00022605"/>
    </source>
</evidence>
<dbReference type="HAMAP" id="MF_00150">
    <property type="entry name" value="ArgC_type1"/>
    <property type="match status" value="1"/>
</dbReference>
<dbReference type="EMBL" id="HQ856049">
    <property type="protein sequence ID" value="AER58195.1"/>
    <property type="molecule type" value="Genomic_DNA"/>
</dbReference>
<evidence type="ECO:0000256" key="5">
    <source>
        <dbReference type="ARBA" id="ARBA00023002"/>
    </source>
</evidence>
<dbReference type="GO" id="GO:0005737">
    <property type="term" value="C:cytoplasm"/>
    <property type="evidence" value="ECO:0007669"/>
    <property type="project" value="UniProtKB-SubCell"/>
</dbReference>
<dbReference type="CDD" id="cd23934">
    <property type="entry name" value="AGPR_1_C"/>
    <property type="match status" value="1"/>
</dbReference>
<keyword evidence="4 7" id="KW-0521">NADP</keyword>
<dbReference type="InterPro" id="IPR036291">
    <property type="entry name" value="NAD(P)-bd_dom_sf"/>
</dbReference>
<comment type="function">
    <text evidence="7">Catalyzes the NADPH-dependent reduction of N-acetyl-5-glutamyl phosphate to yield N-acetyl-L-glutamate 5-semialdehyde.</text>
</comment>
<dbReference type="PROSITE" id="PS01224">
    <property type="entry name" value="ARGC"/>
    <property type="match status" value="1"/>
</dbReference>
<dbReference type="InterPro" id="IPR050085">
    <property type="entry name" value="AGPR"/>
</dbReference>
<evidence type="ECO:0000256" key="1">
    <source>
        <dbReference type="ARBA" id="ARBA00004862"/>
    </source>
</evidence>
<dbReference type="InterPro" id="IPR000534">
    <property type="entry name" value="Semialdehyde_DH_NAD-bd"/>
</dbReference>
<keyword evidence="7" id="KW-0963">Cytoplasm</keyword>
<evidence type="ECO:0000256" key="4">
    <source>
        <dbReference type="ARBA" id="ARBA00022857"/>
    </source>
</evidence>
<comment type="similarity">
    <text evidence="7">Belongs to the NAGSA dehydrogenase family. Type 1 subfamily.</text>
</comment>
<dbReference type="InterPro" id="IPR058924">
    <property type="entry name" value="AGPR_dimerisation_dom"/>
</dbReference>
<dbReference type="PANTHER" id="PTHR32338:SF10">
    <property type="entry name" value="N-ACETYL-GAMMA-GLUTAMYL-PHOSPHATE REDUCTASE, CHLOROPLASTIC-RELATED"/>
    <property type="match status" value="1"/>
</dbReference>
<dbReference type="Gene3D" id="3.40.50.720">
    <property type="entry name" value="NAD(P)-binding Rossmann-like Domain"/>
    <property type="match status" value="1"/>
</dbReference>
<evidence type="ECO:0000256" key="8">
    <source>
        <dbReference type="PROSITE-ProRule" id="PRU10010"/>
    </source>
</evidence>